<feature type="domain" description="GIY-YIG" evidence="6">
    <location>
        <begin position="14"/>
        <end position="89"/>
    </location>
</feature>
<evidence type="ECO:0000259" key="7">
    <source>
        <dbReference type="PROSITE" id="PS50165"/>
    </source>
</evidence>
<dbReference type="InterPro" id="IPR038476">
    <property type="entry name" value="UvrC_RNase_H_dom_sf"/>
</dbReference>
<dbReference type="GO" id="GO:0006289">
    <property type="term" value="P:nucleotide-excision repair"/>
    <property type="evidence" value="ECO:0007669"/>
    <property type="project" value="InterPro"/>
</dbReference>
<dbReference type="EMBL" id="MGIP01000001">
    <property type="protein sequence ID" value="OGM92543.1"/>
    <property type="molecule type" value="Genomic_DNA"/>
</dbReference>
<keyword evidence="4" id="KW-0267">Excision nuclease</keyword>
<keyword evidence="1" id="KW-0963">Cytoplasm</keyword>
<evidence type="ECO:0000313" key="9">
    <source>
        <dbReference type="Proteomes" id="UP000177029"/>
    </source>
</evidence>
<comment type="caution">
    <text evidence="8">The sequence shown here is derived from an EMBL/GenBank/DDBJ whole genome shotgun (WGS) entry which is preliminary data.</text>
</comment>
<proteinExistence type="predicted"/>
<protein>
    <recommendedName>
        <fullName evidence="10">GIY-YIG domain-containing protein</fullName>
    </recommendedName>
</protein>
<evidence type="ECO:0008006" key="10">
    <source>
        <dbReference type="Google" id="ProtNLM"/>
    </source>
</evidence>
<dbReference type="Gene3D" id="3.30.420.340">
    <property type="entry name" value="UvrC, RNAse H endonuclease domain"/>
    <property type="match status" value="1"/>
</dbReference>
<keyword evidence="2" id="KW-0227">DNA damage</keyword>
<dbReference type="GO" id="GO:0009380">
    <property type="term" value="C:excinuclease repair complex"/>
    <property type="evidence" value="ECO:0007669"/>
    <property type="project" value="TreeGrafter"/>
</dbReference>
<keyword evidence="3" id="KW-0228">DNA excision</keyword>
<evidence type="ECO:0000259" key="6">
    <source>
        <dbReference type="PROSITE" id="PS50164"/>
    </source>
</evidence>
<dbReference type="PANTHER" id="PTHR30562">
    <property type="entry name" value="UVRC/OXIDOREDUCTASE"/>
    <property type="match status" value="1"/>
</dbReference>
<dbReference type="InterPro" id="IPR000305">
    <property type="entry name" value="GIY-YIG_endonuc"/>
</dbReference>
<organism evidence="8 9">
    <name type="scientific">Candidatus Wolfebacteria bacterium RIFCSPHIGHO2_01_FULL_48_22</name>
    <dbReference type="NCBI Taxonomy" id="1802555"/>
    <lineage>
        <taxon>Bacteria</taxon>
        <taxon>Candidatus Wolfeibacteriota</taxon>
    </lineage>
</organism>
<dbReference type="InterPro" id="IPR047296">
    <property type="entry name" value="GIY-YIG_UvrC_Cho"/>
</dbReference>
<evidence type="ECO:0000256" key="3">
    <source>
        <dbReference type="ARBA" id="ARBA00022769"/>
    </source>
</evidence>
<name>A0A1F8DVB4_9BACT</name>
<keyword evidence="5" id="KW-0234">DNA repair</keyword>
<evidence type="ECO:0000313" key="8">
    <source>
        <dbReference type="EMBL" id="OGM92543.1"/>
    </source>
</evidence>
<dbReference type="InterPro" id="IPR001162">
    <property type="entry name" value="UvrC_RNase_H_dom"/>
</dbReference>
<evidence type="ECO:0000256" key="1">
    <source>
        <dbReference type="ARBA" id="ARBA00022490"/>
    </source>
</evidence>
<dbReference type="GO" id="GO:0009381">
    <property type="term" value="F:excinuclease ABC activity"/>
    <property type="evidence" value="ECO:0007669"/>
    <property type="project" value="InterPro"/>
</dbReference>
<dbReference type="Pfam" id="PF01541">
    <property type="entry name" value="GIY-YIG"/>
    <property type="match status" value="1"/>
</dbReference>
<accession>A0A1F8DVB4</accession>
<dbReference type="PROSITE" id="PS50164">
    <property type="entry name" value="GIY_YIG"/>
    <property type="match status" value="1"/>
</dbReference>
<dbReference type="Pfam" id="PF08459">
    <property type="entry name" value="UvrC_RNaseH_dom"/>
    <property type="match status" value="1"/>
</dbReference>
<dbReference type="Gene3D" id="3.40.1440.10">
    <property type="entry name" value="GIY-YIG endonuclease"/>
    <property type="match status" value="1"/>
</dbReference>
<dbReference type="CDD" id="cd10434">
    <property type="entry name" value="GIY-YIG_UvrC_Cho"/>
    <property type="match status" value="1"/>
</dbReference>
<dbReference type="FunFam" id="3.40.1440.10:FF:000001">
    <property type="entry name" value="UvrABC system protein C"/>
    <property type="match status" value="1"/>
</dbReference>
<dbReference type="SMART" id="SM00465">
    <property type="entry name" value="GIYc"/>
    <property type="match status" value="1"/>
</dbReference>
<evidence type="ECO:0000256" key="5">
    <source>
        <dbReference type="ARBA" id="ARBA00023204"/>
    </source>
</evidence>
<reference evidence="8 9" key="1">
    <citation type="journal article" date="2016" name="Nat. Commun.">
        <title>Thousands of microbial genomes shed light on interconnected biogeochemical processes in an aquifer system.</title>
        <authorList>
            <person name="Anantharaman K."/>
            <person name="Brown C.T."/>
            <person name="Hug L.A."/>
            <person name="Sharon I."/>
            <person name="Castelle C.J."/>
            <person name="Probst A.J."/>
            <person name="Thomas B.C."/>
            <person name="Singh A."/>
            <person name="Wilkins M.J."/>
            <person name="Karaoz U."/>
            <person name="Brodie E.L."/>
            <person name="Williams K.H."/>
            <person name="Hubbard S.S."/>
            <person name="Banfield J.F."/>
        </authorList>
    </citation>
    <scope>NUCLEOTIDE SEQUENCE [LARGE SCALE GENOMIC DNA]</scope>
</reference>
<dbReference type="STRING" id="1802555.A2755_00400"/>
<evidence type="ECO:0000256" key="4">
    <source>
        <dbReference type="ARBA" id="ARBA00022881"/>
    </source>
</evidence>
<dbReference type="AlphaFoldDB" id="A0A1F8DVB4"/>
<dbReference type="SUPFAM" id="SSF82771">
    <property type="entry name" value="GIY-YIG endonuclease"/>
    <property type="match status" value="1"/>
</dbReference>
<dbReference type="PROSITE" id="PS50165">
    <property type="entry name" value="UVRC"/>
    <property type="match status" value="1"/>
</dbReference>
<dbReference type="PANTHER" id="PTHR30562:SF1">
    <property type="entry name" value="UVRABC SYSTEM PROTEIN C"/>
    <property type="match status" value="1"/>
</dbReference>
<dbReference type="InterPro" id="IPR050066">
    <property type="entry name" value="UvrABC_protein_C"/>
</dbReference>
<feature type="domain" description="UvrC family homology region profile" evidence="7">
    <location>
        <begin position="189"/>
        <end position="292"/>
    </location>
</feature>
<gene>
    <name evidence="8" type="ORF">A2755_00400</name>
</gene>
<dbReference type="Proteomes" id="UP000177029">
    <property type="component" value="Unassembled WGS sequence"/>
</dbReference>
<evidence type="ECO:0000256" key="2">
    <source>
        <dbReference type="ARBA" id="ARBA00022763"/>
    </source>
</evidence>
<dbReference type="InterPro" id="IPR035901">
    <property type="entry name" value="GIY-YIG_endonuc_sf"/>
</dbReference>
<sequence>MIKRLKTQISQLPQKPGVYFMKNGKEEIIYIGKAINIRKRVQSHFVNGHSFAKFYPQVRSVDYITVRTEKDALVLENQLIKKHQPKYNVEWKDDKNYAYVVFTNEKYPRLIVTRQPKTFQKKESRGRTSENRGSTSDAVIIGPFVGGFELRKFLFDIRKLFPYRTCKNKLEKPCLYYDLGLCWAHGPEAKRHGLMLKGLQALLRLYNGEKVRTECYDISNTQGSLSVGSMVSFRGSRADKNMYRRFKIKTVTGSDDPRSVLEIVTRRLRHSEWPYPDLIVIDGGRSQLSKLKYLPIPTIALAKLNREKRTATIFSPYGKTGIPLSLFPVEIANTLLALRDESHRFAITYHRLRRTKELI</sequence>